<dbReference type="RefSeq" id="WP_053324198.1">
    <property type="nucleotide sequence ID" value="NZ_LHUQ01000065.1"/>
</dbReference>
<evidence type="ECO:0000313" key="2">
    <source>
        <dbReference type="Proteomes" id="UP000037566"/>
    </source>
</evidence>
<proteinExistence type="predicted"/>
<name>A0A0M0EBY5_KOMEU</name>
<evidence type="ECO:0000313" key="1">
    <source>
        <dbReference type="EMBL" id="KON62797.1"/>
    </source>
</evidence>
<gene>
    <name evidence="1" type="ORF">KOEU_37150</name>
</gene>
<accession>A0A0M0EBY5</accession>
<keyword evidence="2" id="KW-1185">Reference proteome</keyword>
<dbReference type="AlphaFoldDB" id="A0A0M0EBY5"/>
<protein>
    <submittedName>
        <fullName evidence="1">Uncharacterized protein</fullName>
    </submittedName>
</protein>
<reference evidence="1" key="1">
    <citation type="submission" date="2015-08" db="EMBL/GenBank/DDBJ databases">
        <title>Draft genome sequence of Komagataeibacter europaeus CECT 8546 a cellulose producer strain from vinegar produced by the traditional method.</title>
        <authorList>
            <person name="Poehlein A."/>
            <person name="Valera M.J."/>
            <person name="Haack F.S."/>
            <person name="Mas A."/>
            <person name="Daniel R."/>
            <person name="Streit W.R."/>
            <person name="Mateo E."/>
        </authorList>
    </citation>
    <scope>NUCLEOTIDE SEQUENCE [LARGE SCALE GENOMIC DNA]</scope>
    <source>
        <strain evidence="1">CECT 8546</strain>
    </source>
</reference>
<comment type="caution">
    <text evidence="1">The sequence shown here is derived from an EMBL/GenBank/DDBJ whole genome shotgun (WGS) entry which is preliminary data.</text>
</comment>
<dbReference type="PATRIC" id="fig|33995.3.peg.4112"/>
<organism evidence="1 2">
    <name type="scientific">Komagataeibacter europaeus</name>
    <name type="common">Gluconacetobacter europaeus</name>
    <dbReference type="NCBI Taxonomy" id="33995"/>
    <lineage>
        <taxon>Bacteria</taxon>
        <taxon>Pseudomonadati</taxon>
        <taxon>Pseudomonadota</taxon>
        <taxon>Alphaproteobacteria</taxon>
        <taxon>Acetobacterales</taxon>
        <taxon>Acetobacteraceae</taxon>
        <taxon>Komagataeibacter</taxon>
    </lineage>
</organism>
<dbReference type="EMBL" id="LHUQ01000065">
    <property type="protein sequence ID" value="KON62797.1"/>
    <property type="molecule type" value="Genomic_DNA"/>
</dbReference>
<sequence length="137" mass="15819">MKFKPGQVFYGCWPYTDDDGRVSITIDEWEVRTVRHKRNSQTRWGVPKALPDNNLYVNLTQRHVGLTQDKKGVWLKNIPAYCRRKFSVDHGLPSDLFTTPLQALKFALTAADSEAETRAVKSRITKLRNAKKKKDDQ</sequence>
<dbReference type="STRING" id="33995.KOEU_37150"/>
<dbReference type="Proteomes" id="UP000037566">
    <property type="component" value="Unassembled WGS sequence"/>
</dbReference>